<dbReference type="Proteomes" id="UP000745859">
    <property type="component" value="Unassembled WGS sequence"/>
</dbReference>
<keyword evidence="1" id="KW-0812">Transmembrane</keyword>
<proteinExistence type="predicted"/>
<feature type="transmembrane region" description="Helical" evidence="1">
    <location>
        <begin position="184"/>
        <end position="204"/>
    </location>
</feature>
<protein>
    <submittedName>
        <fullName evidence="2">Iron-regulated membrane protein</fullName>
    </submittedName>
</protein>
<dbReference type="InterPro" id="IPR005625">
    <property type="entry name" value="PepSY-ass_TM"/>
</dbReference>
<comment type="caution">
    <text evidence="2">The sequence shown here is derived from an EMBL/GenBank/DDBJ whole genome shotgun (WGS) entry which is preliminary data.</text>
</comment>
<dbReference type="RefSeq" id="WP_167186082.1">
    <property type="nucleotide sequence ID" value="NZ_JAASQL010000001.1"/>
</dbReference>
<name>A0ABX0U8D0_9FLAO</name>
<sequence length="345" mass="39700">MKLIKSIHLWLGLTCGLVASVSGITGALYVWQPEIVQFLNPELLTIQASTKVLETDILKTTQKVIAKQVNLKKVILPYREQQTLSIVYQNGHVAYYHPKTGEYLGRKSKSIQFFDDLLHIHRTLGIPKIGNYIVGTSTLLFLILLLSSGFILWWKRYAKNLQKGLLVKWTAKKKRLNYDIHKSIGVLFLVPLTIIAFTGSYFTYHTYYKKGISVFDTLKKEKVSTVFLNVEKALLKKDSMYFLRAIYFPNNINSTYKYRYVNNRELSSGLRKTKEITTNYDHKIISVSDYSTEVFSTKITAQMYPIHIGEIVGVLGRFITFVSGCIPVVLYVTGIRFYLFRKKCI</sequence>
<keyword evidence="3" id="KW-1185">Reference proteome</keyword>
<organism evidence="2 3">
    <name type="scientific">Wenyingzhuangia heitensis</name>
    <dbReference type="NCBI Taxonomy" id="1487859"/>
    <lineage>
        <taxon>Bacteria</taxon>
        <taxon>Pseudomonadati</taxon>
        <taxon>Bacteroidota</taxon>
        <taxon>Flavobacteriia</taxon>
        <taxon>Flavobacteriales</taxon>
        <taxon>Flavobacteriaceae</taxon>
        <taxon>Wenyingzhuangia</taxon>
    </lineage>
</organism>
<dbReference type="Pfam" id="PF03929">
    <property type="entry name" value="PepSY_TM"/>
    <property type="match status" value="1"/>
</dbReference>
<accession>A0ABX0U8D0</accession>
<feature type="transmembrane region" description="Helical" evidence="1">
    <location>
        <begin position="318"/>
        <end position="339"/>
    </location>
</feature>
<feature type="transmembrane region" description="Helical" evidence="1">
    <location>
        <begin position="132"/>
        <end position="154"/>
    </location>
</feature>
<gene>
    <name evidence="2" type="ORF">FHR24_001447</name>
</gene>
<feature type="transmembrane region" description="Helical" evidence="1">
    <location>
        <begin position="7"/>
        <end position="31"/>
    </location>
</feature>
<dbReference type="EMBL" id="JAASQL010000001">
    <property type="protein sequence ID" value="NIJ45008.1"/>
    <property type="molecule type" value="Genomic_DNA"/>
</dbReference>
<dbReference type="PANTHER" id="PTHR34219">
    <property type="entry name" value="IRON-REGULATED INNER MEMBRANE PROTEIN-RELATED"/>
    <property type="match status" value="1"/>
</dbReference>
<reference evidence="2 3" key="1">
    <citation type="submission" date="2020-03" db="EMBL/GenBank/DDBJ databases">
        <title>Genomic Encyclopedia of Type Strains, Phase IV (KMG-IV): sequencing the most valuable type-strain genomes for metagenomic binning, comparative biology and taxonomic classification.</title>
        <authorList>
            <person name="Goeker M."/>
        </authorList>
    </citation>
    <scope>NUCLEOTIDE SEQUENCE [LARGE SCALE GENOMIC DNA]</scope>
    <source>
        <strain evidence="2 3">DSM 101599</strain>
    </source>
</reference>
<evidence type="ECO:0000313" key="3">
    <source>
        <dbReference type="Proteomes" id="UP000745859"/>
    </source>
</evidence>
<keyword evidence="1" id="KW-0472">Membrane</keyword>
<dbReference type="PANTHER" id="PTHR34219:SF3">
    <property type="entry name" value="BLL7967 PROTEIN"/>
    <property type="match status" value="1"/>
</dbReference>
<evidence type="ECO:0000313" key="2">
    <source>
        <dbReference type="EMBL" id="NIJ45008.1"/>
    </source>
</evidence>
<keyword evidence="1" id="KW-1133">Transmembrane helix</keyword>
<evidence type="ECO:0000256" key="1">
    <source>
        <dbReference type="SAM" id="Phobius"/>
    </source>
</evidence>